<evidence type="ECO:0000313" key="2">
    <source>
        <dbReference type="EMBL" id="GIX81514.1"/>
    </source>
</evidence>
<evidence type="ECO:0000313" key="3">
    <source>
        <dbReference type="Proteomes" id="UP001054945"/>
    </source>
</evidence>
<dbReference type="AlphaFoldDB" id="A0AAV4NAZ3"/>
<gene>
    <name evidence="2" type="ORF">CEXT_727091</name>
</gene>
<protein>
    <submittedName>
        <fullName evidence="2">Uncharacterized protein</fullName>
    </submittedName>
</protein>
<feature type="compositionally biased region" description="Polar residues" evidence="1">
    <location>
        <begin position="11"/>
        <end position="20"/>
    </location>
</feature>
<organism evidence="2 3">
    <name type="scientific">Caerostris extrusa</name>
    <name type="common">Bark spider</name>
    <name type="synonym">Caerostris bankana</name>
    <dbReference type="NCBI Taxonomy" id="172846"/>
    <lineage>
        <taxon>Eukaryota</taxon>
        <taxon>Metazoa</taxon>
        <taxon>Ecdysozoa</taxon>
        <taxon>Arthropoda</taxon>
        <taxon>Chelicerata</taxon>
        <taxon>Arachnida</taxon>
        <taxon>Araneae</taxon>
        <taxon>Araneomorphae</taxon>
        <taxon>Entelegynae</taxon>
        <taxon>Araneoidea</taxon>
        <taxon>Araneidae</taxon>
        <taxon>Caerostris</taxon>
    </lineage>
</organism>
<feature type="region of interest" description="Disordered" evidence="1">
    <location>
        <begin position="1"/>
        <end position="23"/>
    </location>
</feature>
<sequence>MYPFPPIRPTKPNNFQNNNQESKHFKQKWNSASRVMVFRGFLRVAFVGHMADNLRKGKKEVRCFALQFLKPLPSGKRMVFKFLFKSSKEFLFMRKLKATAMSIGNRIRQIILIMKLWFRVQLEVVMVTLTKRGIPCGSRSCGNQGQLLFRWLLVPDKMDITATGIG</sequence>
<dbReference type="Proteomes" id="UP001054945">
    <property type="component" value="Unassembled WGS sequence"/>
</dbReference>
<accession>A0AAV4NAZ3</accession>
<dbReference type="EMBL" id="BPLR01020685">
    <property type="protein sequence ID" value="GIX81514.1"/>
    <property type="molecule type" value="Genomic_DNA"/>
</dbReference>
<name>A0AAV4NAZ3_CAEEX</name>
<keyword evidence="3" id="KW-1185">Reference proteome</keyword>
<proteinExistence type="predicted"/>
<comment type="caution">
    <text evidence="2">The sequence shown here is derived from an EMBL/GenBank/DDBJ whole genome shotgun (WGS) entry which is preliminary data.</text>
</comment>
<evidence type="ECO:0000256" key="1">
    <source>
        <dbReference type="SAM" id="MobiDB-lite"/>
    </source>
</evidence>
<reference evidence="2 3" key="1">
    <citation type="submission" date="2021-06" db="EMBL/GenBank/DDBJ databases">
        <title>Caerostris extrusa draft genome.</title>
        <authorList>
            <person name="Kono N."/>
            <person name="Arakawa K."/>
        </authorList>
    </citation>
    <scope>NUCLEOTIDE SEQUENCE [LARGE SCALE GENOMIC DNA]</scope>
</reference>